<keyword evidence="2" id="KW-1185">Reference proteome</keyword>
<gene>
    <name evidence="1" type="ORF">APE01nite_02980</name>
</gene>
<dbReference type="Proteomes" id="UP000317730">
    <property type="component" value="Unassembled WGS sequence"/>
</dbReference>
<proteinExistence type="predicted"/>
<accession>A0A4Y3TNB4</accession>
<comment type="caution">
    <text evidence="1">The sequence shown here is derived from an EMBL/GenBank/DDBJ whole genome shotgun (WGS) entry which is preliminary data.</text>
</comment>
<evidence type="ECO:0000313" key="1">
    <source>
        <dbReference type="EMBL" id="GEB84501.1"/>
    </source>
</evidence>
<sequence>MTAHKTIVSFVGENENGILRQLSHDLMKQLEPEGFSGHVIDLGRSDWLQQFSPLLQKGIYVALGHAGIGAGLEINGQSLWDAVKVPFVSIMADPPSAVPQNHAVKSRYVANAYIFEEWLRFQKRFIRSAQFSTLAESTGVVPNALCNQTAWRDRSQRMVFVKTGEDPQVRRQTWSNIPPRWRNVLEEASRCAIGRQTGDITDIIVDACEAHNIQTESRQEIFYFLFQQCDLYVRSYRANELVKALLSLPVDIYGRGWDHLKGSATTARFHSAIDAGRLYELYADTQFLLNTSPNIASGIHERVGCGLASRCCVVSDRNEFSEKNLKDIPVFFGFDSFAPDLPTYMSELYHSKTDYTDLTLTGLAYADQKLSAKKMMHAFLGIADELRFADALVR</sequence>
<protein>
    <submittedName>
        <fullName evidence="1">Uncharacterized protein</fullName>
    </submittedName>
</protein>
<dbReference type="RefSeq" id="WP_244926263.1">
    <property type="nucleotide sequence ID" value="NZ_BAPL01000017.1"/>
</dbReference>
<evidence type="ECO:0000313" key="2">
    <source>
        <dbReference type="Proteomes" id="UP000317730"/>
    </source>
</evidence>
<dbReference type="AlphaFoldDB" id="A0A4Y3TNB4"/>
<organism evidence="1 2">
    <name type="scientific">Acetobacter peroxydans</name>
    <dbReference type="NCBI Taxonomy" id="104098"/>
    <lineage>
        <taxon>Bacteria</taxon>
        <taxon>Pseudomonadati</taxon>
        <taxon>Pseudomonadota</taxon>
        <taxon>Alphaproteobacteria</taxon>
        <taxon>Acetobacterales</taxon>
        <taxon>Acetobacteraceae</taxon>
        <taxon>Acetobacter</taxon>
    </lineage>
</organism>
<dbReference type="EMBL" id="BJMV01000001">
    <property type="protein sequence ID" value="GEB84501.1"/>
    <property type="molecule type" value="Genomic_DNA"/>
</dbReference>
<name>A0A4Y3TNB4_9PROT</name>
<reference evidence="1 2" key="1">
    <citation type="submission" date="2019-06" db="EMBL/GenBank/DDBJ databases">
        <title>Whole genome shotgun sequence of Acetobacter peroxydans NBRC 13755.</title>
        <authorList>
            <person name="Hosoyama A."/>
            <person name="Uohara A."/>
            <person name="Ohji S."/>
            <person name="Ichikawa N."/>
        </authorList>
    </citation>
    <scope>NUCLEOTIDE SEQUENCE [LARGE SCALE GENOMIC DNA]</scope>
    <source>
        <strain evidence="1 2">NBRC 13755</strain>
    </source>
</reference>